<reference evidence="3 4" key="1">
    <citation type="journal article" date="2021" name="Sci. Rep.">
        <title>Genome sequencing of the multicellular alga Astrephomene provides insights into convergent evolution of germ-soma differentiation.</title>
        <authorList>
            <person name="Yamashita S."/>
            <person name="Yamamoto K."/>
            <person name="Matsuzaki R."/>
            <person name="Suzuki S."/>
            <person name="Yamaguchi H."/>
            <person name="Hirooka S."/>
            <person name="Minakuchi Y."/>
            <person name="Miyagishima S."/>
            <person name="Kawachi M."/>
            <person name="Toyoda A."/>
            <person name="Nozaki H."/>
        </authorList>
    </citation>
    <scope>NUCLEOTIDE SEQUENCE [LARGE SCALE GENOMIC DNA]</scope>
    <source>
        <strain evidence="3 4">NIES-4017</strain>
    </source>
</reference>
<protein>
    <recommendedName>
        <fullName evidence="2">WSC domain-containing protein</fullName>
    </recommendedName>
</protein>
<feature type="non-terminal residue" evidence="3">
    <location>
        <position position="1"/>
    </location>
</feature>
<dbReference type="AlphaFoldDB" id="A0AAD3HLH4"/>
<accession>A0AAD3HLH4</accession>
<feature type="compositionally biased region" description="Pro residues" evidence="1">
    <location>
        <begin position="1"/>
        <end position="45"/>
    </location>
</feature>
<feature type="compositionally biased region" description="Pro residues" evidence="1">
    <location>
        <begin position="223"/>
        <end position="319"/>
    </location>
</feature>
<feature type="region of interest" description="Disordered" evidence="1">
    <location>
        <begin position="672"/>
        <end position="700"/>
    </location>
</feature>
<keyword evidence="4" id="KW-1185">Reference proteome</keyword>
<sequence length="815" mass="84900">SPQPPPPPPPSPQPPSPPPPSPSPPSPNPPALPSPSPPVPPPPPAKVISANKQVTFTPSFCSSSLVDVPFDTTNSTDFALYDVVLKITFLYDTLFDDSDAVVIAMRVVYGSSTNPDLPPRTETIAGTFYSPSSSTTVEETYTFSTASKLSVISVCCNSANRLAGVLLTFADGSSTAAGRCSQPNGGAAIVPKAGWLGGLKGSRGAILGDLSFAIVGPIAPSPPPAPFVQGRMPPPSPPNPHPPNPPSPSPPLPPSPPPPSPPGPPSPPSPPAPRAPNKPPLPPRPPSPPPPPPFLPFPPPPPKGKIPPPPSRRPPPPPTVKALEAAFTTAVKTDYPKIVMGLPPKIPNLAPAAKQVLIGPSIPIARDPAGSNVITATRYGKGRLVVFGGQKMVINCCQPTLEPPSEPYMDKLIANAITWAAWYGTKVGKAVLRVADAKYLPMARYLVQTYPQYYETTIEAKIASLELPLTTFLKGGYKNCDVYIVGPHDVAYLQSGIQAVLQNYVHSGKGLIVVGPDAMPNIFTDGGDVSSQAAAGRRLLRNADAAAAAESLEAPRVQLQLPETIRRQLQTSTTTVLVNYVTAPMGIITTSSVSDAGGMLDLSLPAEQANAVLAAQQLLLYVQGRLVMAPTALSAAVSSIILARTTVPRTTPGTTQLWSFLDQVDVAYSKYPAFSPPPPPPPPTRLLPPPTAMPPPKPPPPGALPPNVVFIGCFAENTAARVVSTAVMTASRVNSVDRCMNASVALNPAGPRPFVVLGMYRTNCYGSSGVTAALLASQLPDSNCDVSCAGAPIQRCGGSNSTATVAITSLYRVVW</sequence>
<gene>
    <name evidence="3" type="ORF">Agub_g7139</name>
</gene>
<evidence type="ECO:0000259" key="2">
    <source>
        <dbReference type="SMART" id="SM00321"/>
    </source>
</evidence>
<evidence type="ECO:0000313" key="4">
    <source>
        <dbReference type="Proteomes" id="UP001054857"/>
    </source>
</evidence>
<name>A0AAD3HLH4_9CHLO</name>
<organism evidence="3 4">
    <name type="scientific">Astrephomene gubernaculifera</name>
    <dbReference type="NCBI Taxonomy" id="47775"/>
    <lineage>
        <taxon>Eukaryota</taxon>
        <taxon>Viridiplantae</taxon>
        <taxon>Chlorophyta</taxon>
        <taxon>core chlorophytes</taxon>
        <taxon>Chlorophyceae</taxon>
        <taxon>CS clade</taxon>
        <taxon>Chlamydomonadales</taxon>
        <taxon>Astrephomenaceae</taxon>
        <taxon>Astrephomene</taxon>
    </lineage>
</organism>
<dbReference type="EMBL" id="BMAR01000010">
    <property type="protein sequence ID" value="GFR45724.1"/>
    <property type="molecule type" value="Genomic_DNA"/>
</dbReference>
<feature type="region of interest" description="Disordered" evidence="1">
    <location>
        <begin position="1"/>
        <end position="46"/>
    </location>
</feature>
<evidence type="ECO:0000256" key="1">
    <source>
        <dbReference type="SAM" id="MobiDB-lite"/>
    </source>
</evidence>
<proteinExistence type="predicted"/>
<dbReference type="SMART" id="SM00321">
    <property type="entry name" value="WSC"/>
    <property type="match status" value="1"/>
</dbReference>
<evidence type="ECO:0000313" key="3">
    <source>
        <dbReference type="EMBL" id="GFR45724.1"/>
    </source>
</evidence>
<comment type="caution">
    <text evidence="3">The sequence shown here is derived from an EMBL/GenBank/DDBJ whole genome shotgun (WGS) entry which is preliminary data.</text>
</comment>
<feature type="compositionally biased region" description="Pro residues" evidence="1">
    <location>
        <begin position="674"/>
        <end position="700"/>
    </location>
</feature>
<dbReference type="InterPro" id="IPR002889">
    <property type="entry name" value="WSC_carb-bd"/>
</dbReference>
<feature type="region of interest" description="Disordered" evidence="1">
    <location>
        <begin position="223"/>
        <end position="320"/>
    </location>
</feature>
<feature type="domain" description="WSC" evidence="2">
    <location>
        <begin position="707"/>
        <end position="809"/>
    </location>
</feature>
<dbReference type="Proteomes" id="UP001054857">
    <property type="component" value="Unassembled WGS sequence"/>
</dbReference>